<feature type="compositionally biased region" description="Gly residues" evidence="7">
    <location>
        <begin position="690"/>
        <end position="706"/>
    </location>
</feature>
<gene>
    <name evidence="10" type="ORF">SAMN05421812_12018</name>
</gene>
<keyword evidence="5" id="KW-0460">Magnesium</keyword>
<keyword evidence="11" id="KW-1185">Reference proteome</keyword>
<dbReference type="RefSeq" id="WP_342745713.1">
    <property type="nucleotide sequence ID" value="NZ_FZPH01000020.1"/>
</dbReference>
<dbReference type="Gene3D" id="3.40.50.880">
    <property type="match status" value="1"/>
</dbReference>
<sequence>MSAVPRVVVSAPSSGHGKTALAVGLLAAFAGRGLSAVGFKVGPDHTDAAYLGAAAGSPGRNLDPRLVGAHRVAPLFAHAAQGRDIAVVEGTMGLFDSLAGRVETDSTAGVAAALRAPVIMVVDVGAMGQSVAALVHGFRAYDELTWLGGVILNRVASDRHEQLLREALDDIGVPVYGALRRRDLPSTLPPRHEGVVPVLHREVEALRGIRRLGESVAGAVDLDGLLALAHSAPNLPATPWSPASELALAPGDTAAVLVGRRPVVALAGGQGLSFTYAETRELLEAAGATVIPVDPLRDELLPEGTDALVIGGALPEAYAEELSANRRLCADVADLARSGRPVVAEGAGLLWLAQSFDGRPMCGVLDATGSTGDQMIVGYRDATARATTAVAEVGARVVGYKQHRGVVNPRSGQTPAWTWNNGTPEGFVWRRVHASQLSLHWAGFPEIARRLVLAARPGDGPAPAGSWAQPTGPVPVVGGPRDEAGALDYGTSPAEGAPRLRAVPANAADAETTEAPSVSGPPRLRVVPAPTQSDGDPADARGFAGGEQVTDGYGFAGVPGARAGDGYAPAMPPGEPAPRPEAVEQRRAAEFGFPVGRGGGGEFPAGERPPAPDDGVGQSDRASAGGFGPGVAPVPASGVPAHGYAQAPFAPRSVASAGQPSGVPAHDVGGFDQRGGPDAVSSVPAYSGGFDEGGAAGSEWSGGGYRAGEATAPEWNAGGFGPGGPAASEWTGGGFGPPVSPGQPAPNAAVGGGHGPSAPGAHGQATPFAPPRGSNHGPAVAHGHDGPLPPHGPAVPGVHGHEGPFPTHAGNHGPSAPEAHAPFSPHVGSPSPDGPGTHGHDAPFPPRGDSHSPNGPGTHGHDGPFPSQGGNYGPGAHDAHGHDGPFPPRGGSHSPDGPGTHGPDAPFPPRGDNHSPDGPGTHGPDAPFPPQDGTYGPGAPGHDAPFRALPGESHQAGGPGTHGHNGPFPPQDGNYGPGAPGHDAPFRALPAESHHAGGPGTHGHDGPFPPHGGNYGPDAHGHDGPFPPHGGNHGPDAHGHDGPFPPHGGSYGPGGQPSGVQAPGHGGFGPAYDGGGQAGVPHQPAGAGGRPHDDGRPNSQWGVAPVTGGQPVPGGVDQTLSGLAAVDGALDGGTAEVPAVAVRRAPHPPRQAGGGRTRDDDGGIG</sequence>
<evidence type="ECO:0000313" key="10">
    <source>
        <dbReference type="EMBL" id="SNT65100.1"/>
    </source>
</evidence>
<proteinExistence type="predicted"/>
<reference evidence="10 11" key="1">
    <citation type="submission" date="2017-06" db="EMBL/GenBank/DDBJ databases">
        <authorList>
            <person name="Kim H.J."/>
            <person name="Triplett B.A."/>
        </authorList>
    </citation>
    <scope>NUCLEOTIDE SEQUENCE [LARGE SCALE GENOMIC DNA]</scope>
    <source>
        <strain evidence="10 11">CGMCC 4.5593</strain>
    </source>
</reference>
<dbReference type="Gene3D" id="3.40.50.300">
    <property type="entry name" value="P-loop containing nucleotide triphosphate hydrolases"/>
    <property type="match status" value="1"/>
</dbReference>
<evidence type="ECO:0000256" key="2">
    <source>
        <dbReference type="ARBA" id="ARBA00022598"/>
    </source>
</evidence>
<dbReference type="InterPro" id="IPR011698">
    <property type="entry name" value="GATase_3"/>
</dbReference>
<dbReference type="PANTHER" id="PTHR43873">
    <property type="entry name" value="COBYRINATE A,C-DIAMIDE SYNTHASE"/>
    <property type="match status" value="1"/>
</dbReference>
<dbReference type="GO" id="GO:0042242">
    <property type="term" value="F:cobyrinic acid a,c-diamide synthase activity"/>
    <property type="evidence" value="ECO:0007669"/>
    <property type="project" value="InterPro"/>
</dbReference>
<dbReference type="Pfam" id="PF07685">
    <property type="entry name" value="GATase_3"/>
    <property type="match status" value="1"/>
</dbReference>
<dbReference type="SUPFAM" id="SSF52317">
    <property type="entry name" value="Class I glutamine amidotransferase-like"/>
    <property type="match status" value="1"/>
</dbReference>
<dbReference type="AlphaFoldDB" id="A0A239PDJ7"/>
<dbReference type="InterPro" id="IPR029062">
    <property type="entry name" value="Class_I_gatase-like"/>
</dbReference>
<dbReference type="PANTHER" id="PTHR43873:SF1">
    <property type="entry name" value="COBYRINATE A,C-DIAMIDE SYNTHASE"/>
    <property type="match status" value="1"/>
</dbReference>
<dbReference type="NCBIfam" id="NF002204">
    <property type="entry name" value="PRK01077.1"/>
    <property type="match status" value="1"/>
</dbReference>
<accession>A0A239PDJ7</accession>
<feature type="region of interest" description="Disordered" evidence="7">
    <location>
        <begin position="505"/>
        <end position="524"/>
    </location>
</feature>
<dbReference type="InterPro" id="IPR027417">
    <property type="entry name" value="P-loop_NTPase"/>
</dbReference>
<protein>
    <submittedName>
        <fullName evidence="10">Cobyrinic acid a,c-diamide synthase</fullName>
    </submittedName>
</protein>
<evidence type="ECO:0000256" key="6">
    <source>
        <dbReference type="ARBA" id="ARBA00022962"/>
    </source>
</evidence>
<evidence type="ECO:0000256" key="1">
    <source>
        <dbReference type="ARBA" id="ARBA00001946"/>
    </source>
</evidence>
<keyword evidence="4" id="KW-0067">ATP-binding</keyword>
<evidence type="ECO:0000259" key="9">
    <source>
        <dbReference type="Pfam" id="PF07685"/>
    </source>
</evidence>
<name>A0A239PDJ7_9ACTN</name>
<dbReference type="NCBIfam" id="TIGR00379">
    <property type="entry name" value="cobB"/>
    <property type="match status" value="1"/>
</dbReference>
<feature type="region of interest" description="Disordered" evidence="7">
    <location>
        <begin position="653"/>
        <end position="1119"/>
    </location>
</feature>
<dbReference type="SUPFAM" id="SSF52540">
    <property type="entry name" value="P-loop containing nucleoside triphosphate hydrolases"/>
    <property type="match status" value="1"/>
</dbReference>
<evidence type="ECO:0000256" key="3">
    <source>
        <dbReference type="ARBA" id="ARBA00022741"/>
    </source>
</evidence>
<dbReference type="EMBL" id="FZPH01000020">
    <property type="protein sequence ID" value="SNT65100.1"/>
    <property type="molecule type" value="Genomic_DNA"/>
</dbReference>
<feature type="compositionally biased region" description="Low complexity" evidence="7">
    <location>
        <begin position="756"/>
        <end position="765"/>
    </location>
</feature>
<feature type="domain" description="CobB/CobQ-like glutamine amidotransferase" evidence="9">
    <location>
        <begin position="281"/>
        <end position="436"/>
    </location>
</feature>
<evidence type="ECO:0000256" key="4">
    <source>
        <dbReference type="ARBA" id="ARBA00022840"/>
    </source>
</evidence>
<keyword evidence="6" id="KW-0315">Glutamine amidotransferase</keyword>
<feature type="domain" description="CobQ/CobB/MinD/ParA nucleotide binding" evidence="8">
    <location>
        <begin position="8"/>
        <end position="192"/>
    </location>
</feature>
<evidence type="ECO:0000313" key="11">
    <source>
        <dbReference type="Proteomes" id="UP000198362"/>
    </source>
</evidence>
<comment type="cofactor">
    <cofactor evidence="1">
        <name>Mg(2+)</name>
        <dbReference type="ChEBI" id="CHEBI:18420"/>
    </cofactor>
</comment>
<feature type="region of interest" description="Disordered" evidence="7">
    <location>
        <begin position="596"/>
        <end position="627"/>
    </location>
</feature>
<feature type="compositionally biased region" description="Gly residues" evidence="7">
    <location>
        <begin position="1064"/>
        <end position="1078"/>
    </location>
</feature>
<dbReference type="PROSITE" id="PS51274">
    <property type="entry name" value="GATASE_COBBQ"/>
    <property type="match status" value="1"/>
</dbReference>
<evidence type="ECO:0000259" key="8">
    <source>
        <dbReference type="Pfam" id="PF01656"/>
    </source>
</evidence>
<evidence type="ECO:0000256" key="5">
    <source>
        <dbReference type="ARBA" id="ARBA00022842"/>
    </source>
</evidence>
<dbReference type="Pfam" id="PF01656">
    <property type="entry name" value="CbiA"/>
    <property type="match status" value="1"/>
</dbReference>
<dbReference type="InterPro" id="IPR004484">
    <property type="entry name" value="CbiA/CobB_synth"/>
</dbReference>
<dbReference type="InterPro" id="IPR002586">
    <property type="entry name" value="CobQ/CobB/MinD/ParA_Nub-bd_dom"/>
</dbReference>
<keyword evidence="2" id="KW-0436">Ligase</keyword>
<dbReference type="Proteomes" id="UP000198362">
    <property type="component" value="Unassembled WGS sequence"/>
</dbReference>
<keyword evidence="3" id="KW-0547">Nucleotide-binding</keyword>
<dbReference type="GO" id="GO:0005524">
    <property type="term" value="F:ATP binding"/>
    <property type="evidence" value="ECO:0007669"/>
    <property type="project" value="UniProtKB-KW"/>
</dbReference>
<feature type="compositionally biased region" description="Basic and acidic residues" evidence="7">
    <location>
        <begin position="1156"/>
        <end position="1165"/>
    </location>
</feature>
<evidence type="ECO:0000256" key="7">
    <source>
        <dbReference type="SAM" id="MobiDB-lite"/>
    </source>
</evidence>
<feature type="region of interest" description="Disordered" evidence="7">
    <location>
        <begin position="1137"/>
        <end position="1165"/>
    </location>
</feature>
<feature type="region of interest" description="Disordered" evidence="7">
    <location>
        <begin position="458"/>
        <end position="498"/>
    </location>
</feature>
<feature type="compositionally biased region" description="Low complexity" evidence="7">
    <location>
        <begin position="1102"/>
        <end position="1119"/>
    </location>
</feature>
<organism evidence="10 11">
    <name type="scientific">Asanoa hainanensis</name>
    <dbReference type="NCBI Taxonomy" id="560556"/>
    <lineage>
        <taxon>Bacteria</taxon>
        <taxon>Bacillati</taxon>
        <taxon>Actinomycetota</taxon>
        <taxon>Actinomycetes</taxon>
        <taxon>Micromonosporales</taxon>
        <taxon>Micromonosporaceae</taxon>
        <taxon>Asanoa</taxon>
    </lineage>
</organism>